<evidence type="ECO:0000313" key="2">
    <source>
        <dbReference type="Proteomes" id="UP000828941"/>
    </source>
</evidence>
<keyword evidence="2" id="KW-1185">Reference proteome</keyword>
<gene>
    <name evidence="1" type="ORF">L6164_029366</name>
</gene>
<dbReference type="EMBL" id="CM039437">
    <property type="protein sequence ID" value="KAI4306054.1"/>
    <property type="molecule type" value="Genomic_DNA"/>
</dbReference>
<proteinExistence type="predicted"/>
<protein>
    <submittedName>
        <fullName evidence="1">Uncharacterized protein</fullName>
    </submittedName>
</protein>
<sequence>MALASISTSNFLILFALMAALSSTSMAEAQLLSDPPTLSLATRLKLEGGSANCWDSLFQLQACSGEVIMFFLNGETYLGPHCCQAIRVIGHECWPNIISTLGFTTQEGDILEDYCVEAAHNPSTSQPPSVEPTKMIP</sequence>
<organism evidence="1 2">
    <name type="scientific">Bauhinia variegata</name>
    <name type="common">Purple orchid tree</name>
    <name type="synonym">Phanera variegata</name>
    <dbReference type="NCBI Taxonomy" id="167791"/>
    <lineage>
        <taxon>Eukaryota</taxon>
        <taxon>Viridiplantae</taxon>
        <taxon>Streptophyta</taxon>
        <taxon>Embryophyta</taxon>
        <taxon>Tracheophyta</taxon>
        <taxon>Spermatophyta</taxon>
        <taxon>Magnoliopsida</taxon>
        <taxon>eudicotyledons</taxon>
        <taxon>Gunneridae</taxon>
        <taxon>Pentapetalae</taxon>
        <taxon>rosids</taxon>
        <taxon>fabids</taxon>
        <taxon>Fabales</taxon>
        <taxon>Fabaceae</taxon>
        <taxon>Cercidoideae</taxon>
        <taxon>Cercideae</taxon>
        <taxon>Bauhiniinae</taxon>
        <taxon>Bauhinia</taxon>
    </lineage>
</organism>
<name>A0ACB9L8Z4_BAUVA</name>
<comment type="caution">
    <text evidence="1">The sequence shown here is derived from an EMBL/GenBank/DDBJ whole genome shotgun (WGS) entry which is preliminary data.</text>
</comment>
<accession>A0ACB9L8Z4</accession>
<evidence type="ECO:0000313" key="1">
    <source>
        <dbReference type="EMBL" id="KAI4306054.1"/>
    </source>
</evidence>
<reference evidence="1 2" key="1">
    <citation type="journal article" date="2022" name="DNA Res.">
        <title>Chromosomal-level genome assembly of the orchid tree Bauhinia variegata (Leguminosae; Cercidoideae) supports the allotetraploid origin hypothesis of Bauhinia.</title>
        <authorList>
            <person name="Zhong Y."/>
            <person name="Chen Y."/>
            <person name="Zheng D."/>
            <person name="Pang J."/>
            <person name="Liu Y."/>
            <person name="Luo S."/>
            <person name="Meng S."/>
            <person name="Qian L."/>
            <person name="Wei D."/>
            <person name="Dai S."/>
            <person name="Zhou R."/>
        </authorList>
    </citation>
    <scope>NUCLEOTIDE SEQUENCE [LARGE SCALE GENOMIC DNA]</scope>
    <source>
        <strain evidence="1">BV-YZ2020</strain>
    </source>
</reference>
<dbReference type="Proteomes" id="UP000828941">
    <property type="component" value="Chromosome 12"/>
</dbReference>